<sequence>MADEGSLVIDGHPIAMGPPEFHEADHENCSGSRSARKQDGSEDKEEKPMASVALISASPGIECANVCPVKEPINPEVMFPSMEEFLLSFLDSDS</sequence>
<dbReference type="Proteomes" id="UP000233551">
    <property type="component" value="Unassembled WGS sequence"/>
</dbReference>
<feature type="compositionally biased region" description="Basic and acidic residues" evidence="1">
    <location>
        <begin position="36"/>
        <end position="48"/>
    </location>
</feature>
<evidence type="ECO:0000313" key="2">
    <source>
        <dbReference type="EMBL" id="PKI44335.1"/>
    </source>
</evidence>
<evidence type="ECO:0000256" key="1">
    <source>
        <dbReference type="SAM" id="MobiDB-lite"/>
    </source>
</evidence>
<dbReference type="AlphaFoldDB" id="A0A2I0IK19"/>
<keyword evidence="3" id="KW-1185">Reference proteome</keyword>
<reference evidence="2 3" key="1">
    <citation type="submission" date="2017-11" db="EMBL/GenBank/DDBJ databases">
        <title>De-novo sequencing of pomegranate (Punica granatum L.) genome.</title>
        <authorList>
            <person name="Akparov Z."/>
            <person name="Amiraslanov A."/>
            <person name="Hajiyeva S."/>
            <person name="Abbasov M."/>
            <person name="Kaur K."/>
            <person name="Hamwieh A."/>
            <person name="Solovyev V."/>
            <person name="Salamov A."/>
            <person name="Braich B."/>
            <person name="Kosarev P."/>
            <person name="Mahmoud A."/>
            <person name="Hajiyev E."/>
            <person name="Babayeva S."/>
            <person name="Izzatullayeva V."/>
            <person name="Mammadov A."/>
            <person name="Mammadov A."/>
            <person name="Sharifova S."/>
            <person name="Ojaghi J."/>
            <person name="Eynullazada K."/>
            <person name="Bayramov B."/>
            <person name="Abdulazimova A."/>
            <person name="Shahmuradov I."/>
        </authorList>
    </citation>
    <scope>NUCLEOTIDE SEQUENCE [LARGE SCALE GENOMIC DNA]</scope>
    <source>
        <strain evidence="3">cv. AG2017</strain>
        <tissue evidence="2">Leaf</tissue>
    </source>
</reference>
<proteinExistence type="predicted"/>
<accession>A0A2I0IK19</accession>
<organism evidence="2 3">
    <name type="scientific">Punica granatum</name>
    <name type="common">Pomegranate</name>
    <dbReference type="NCBI Taxonomy" id="22663"/>
    <lineage>
        <taxon>Eukaryota</taxon>
        <taxon>Viridiplantae</taxon>
        <taxon>Streptophyta</taxon>
        <taxon>Embryophyta</taxon>
        <taxon>Tracheophyta</taxon>
        <taxon>Spermatophyta</taxon>
        <taxon>Magnoliopsida</taxon>
        <taxon>eudicotyledons</taxon>
        <taxon>Gunneridae</taxon>
        <taxon>Pentapetalae</taxon>
        <taxon>rosids</taxon>
        <taxon>malvids</taxon>
        <taxon>Myrtales</taxon>
        <taxon>Lythraceae</taxon>
        <taxon>Punica</taxon>
    </lineage>
</organism>
<name>A0A2I0IK19_PUNGR</name>
<comment type="caution">
    <text evidence="2">The sequence shown here is derived from an EMBL/GenBank/DDBJ whole genome shotgun (WGS) entry which is preliminary data.</text>
</comment>
<feature type="region of interest" description="Disordered" evidence="1">
    <location>
        <begin position="1"/>
        <end position="49"/>
    </location>
</feature>
<gene>
    <name evidence="2" type="ORF">CRG98_035276</name>
</gene>
<dbReference type="EMBL" id="PGOL01002920">
    <property type="protein sequence ID" value="PKI44335.1"/>
    <property type="molecule type" value="Genomic_DNA"/>
</dbReference>
<evidence type="ECO:0000313" key="3">
    <source>
        <dbReference type="Proteomes" id="UP000233551"/>
    </source>
</evidence>
<protein>
    <submittedName>
        <fullName evidence="2">Uncharacterized protein</fullName>
    </submittedName>
</protein>